<dbReference type="PANTHER" id="PTHR42742:SF3">
    <property type="entry name" value="FRUCTOKINASE"/>
    <property type="match status" value="1"/>
</dbReference>
<feature type="active site" evidence="6">
    <location>
        <position position="219"/>
    </location>
</feature>
<evidence type="ECO:0000313" key="9">
    <source>
        <dbReference type="EMBL" id="AXI11229.1"/>
    </source>
</evidence>
<feature type="domain" description="Mannose-6-phosphate isomerase cupin" evidence="8">
    <location>
        <begin position="286"/>
        <end position="349"/>
    </location>
</feature>
<dbReference type="Proteomes" id="UP000253908">
    <property type="component" value="Chromosome"/>
</dbReference>
<evidence type="ECO:0000256" key="1">
    <source>
        <dbReference type="ARBA" id="ARBA00022723"/>
    </source>
</evidence>
<sequence>MHVDSPIKLSATRAWRTYLGGKLIDTLHRAEQPEDSHFPEEWIMSTVSARNAGREHILNEGLSKVDKPNQDCYLKDLIEKNPKDFLGKDHIEKYGKHTGVLVKVIDSAERLTVQVHPDREKAKELFDSSFGKTECWHIIGGREIDREMPHVYLGFKPGVTKEQWIKLFEQQDTKGMLDCLHKYEVNQGDTFLIEGGTPHAIGPGCLLVEIQEPTDYTIRIEKTSPSGFEIDDHMCHQGLGFEGMFNCFNYASYSREETLEKWKIPTTVIKESQSSKEQELIGYKDTLYFRMTLVQVENELEITGDGIYSGLYILSGQADIVAGKEKLSCKEGEQFFIPAKVANYKIQNVGDKAVRALRLFGPKVR</sequence>
<dbReference type="OrthoDB" id="9808275at2"/>
<feature type="binding site" evidence="5">
    <location>
        <position position="116"/>
    </location>
    <ligand>
        <name>Zn(2+)</name>
        <dbReference type="ChEBI" id="CHEBI:29105"/>
    </ligand>
</feature>
<dbReference type="GO" id="GO:0004476">
    <property type="term" value="F:mannose-6-phosphate isomerase activity"/>
    <property type="evidence" value="ECO:0007669"/>
    <property type="project" value="InterPro"/>
</dbReference>
<keyword evidence="10" id="KW-1185">Reference proteome</keyword>
<dbReference type="GO" id="GO:0008270">
    <property type="term" value="F:zinc ion binding"/>
    <property type="evidence" value="ECO:0007669"/>
    <property type="project" value="InterPro"/>
</dbReference>
<dbReference type="PIRSF" id="PIRSF036894">
    <property type="entry name" value="PMI_Firm_short"/>
    <property type="match status" value="1"/>
</dbReference>
<dbReference type="InterPro" id="IPR051804">
    <property type="entry name" value="Carb_Metab_Reg_Kinase/Isom"/>
</dbReference>
<keyword evidence="2 5" id="KW-0862">Zinc</keyword>
<dbReference type="InterPro" id="IPR049071">
    <property type="entry name" value="MPI_cupin_dom"/>
</dbReference>
<comment type="cofactor">
    <cofactor evidence="5">
        <name>Zn(2+)</name>
        <dbReference type="ChEBI" id="CHEBI:29105"/>
    </cofactor>
    <text evidence="5">Binds 1 zinc ion per subunit.</text>
</comment>
<dbReference type="Gene3D" id="2.60.120.10">
    <property type="entry name" value="Jelly Rolls"/>
    <property type="match status" value="2"/>
</dbReference>
<protein>
    <recommendedName>
        <fullName evidence="3">Phosphohexomutase</fullName>
    </recommendedName>
    <alternativeName>
        <fullName evidence="4">Phosphomannose isomerase</fullName>
    </alternativeName>
</protein>
<keyword evidence="1 5" id="KW-0479">Metal-binding</keyword>
<gene>
    <name evidence="9" type="ORF">CUC15_19155</name>
</gene>
<evidence type="ECO:0000259" key="8">
    <source>
        <dbReference type="Pfam" id="PF21621"/>
    </source>
</evidence>
<evidence type="ECO:0000256" key="5">
    <source>
        <dbReference type="PIRSR" id="PIRSR036894-1"/>
    </source>
</evidence>
<reference evidence="10" key="1">
    <citation type="submission" date="2017-11" db="EMBL/GenBank/DDBJ databases">
        <authorList>
            <person name="Zhu W."/>
        </authorList>
    </citation>
    <scope>NUCLEOTIDE SEQUENCE [LARGE SCALE GENOMIC DNA]</scope>
    <source>
        <strain evidence="10">160</strain>
    </source>
</reference>
<accession>A0A345PMJ9</accession>
<dbReference type="SUPFAM" id="SSF51182">
    <property type="entry name" value="RmlC-like cupins"/>
    <property type="match status" value="1"/>
</dbReference>
<dbReference type="InterPro" id="IPR011051">
    <property type="entry name" value="RmlC_Cupin_sf"/>
</dbReference>
<evidence type="ECO:0000259" key="7">
    <source>
        <dbReference type="Pfam" id="PF20511"/>
    </source>
</evidence>
<dbReference type="EMBL" id="CP024848">
    <property type="protein sequence ID" value="AXI11229.1"/>
    <property type="molecule type" value="Genomic_DNA"/>
</dbReference>
<dbReference type="CDD" id="cd07010">
    <property type="entry name" value="cupin_PMI_type_I_N_bac"/>
    <property type="match status" value="1"/>
</dbReference>
<dbReference type="KEGG" id="ocn:CUC15_19155"/>
<dbReference type="Pfam" id="PF21621">
    <property type="entry name" value="MPI_cupin_dom"/>
    <property type="match status" value="1"/>
</dbReference>
<evidence type="ECO:0000256" key="4">
    <source>
        <dbReference type="ARBA" id="ARBA00030762"/>
    </source>
</evidence>
<dbReference type="PANTHER" id="PTHR42742">
    <property type="entry name" value="TRANSCRIPTIONAL REPRESSOR MPRA"/>
    <property type="match status" value="1"/>
</dbReference>
<feature type="binding site" evidence="5">
    <location>
        <position position="134"/>
    </location>
    <ligand>
        <name>Zn(2+)</name>
        <dbReference type="ChEBI" id="CHEBI:29105"/>
    </ligand>
</feature>
<dbReference type="InterPro" id="IPR046457">
    <property type="entry name" value="PMI_typeI_cat"/>
</dbReference>
<dbReference type="InterPro" id="IPR014628">
    <property type="entry name" value="Man6P_isomerase_Firm_short"/>
</dbReference>
<proteinExistence type="predicted"/>
<feature type="binding site" evidence="5">
    <location>
        <position position="199"/>
    </location>
    <ligand>
        <name>Zn(2+)</name>
        <dbReference type="ChEBI" id="CHEBI:29105"/>
    </ligand>
</feature>
<keyword evidence="9" id="KW-0413">Isomerase</keyword>
<evidence type="ECO:0000256" key="3">
    <source>
        <dbReference type="ARBA" id="ARBA00029741"/>
    </source>
</evidence>
<evidence type="ECO:0000256" key="2">
    <source>
        <dbReference type="ARBA" id="ARBA00022833"/>
    </source>
</evidence>
<feature type="domain" description="Phosphomannose isomerase type I catalytic" evidence="7">
    <location>
        <begin position="68"/>
        <end position="127"/>
    </location>
</feature>
<dbReference type="Pfam" id="PF20511">
    <property type="entry name" value="PMI_typeI_cat"/>
    <property type="match status" value="1"/>
</dbReference>
<dbReference type="AlphaFoldDB" id="A0A345PMJ9"/>
<dbReference type="InterPro" id="IPR014710">
    <property type="entry name" value="RmlC-like_jellyroll"/>
</dbReference>
<name>A0A345PMJ9_9BACI</name>
<organism evidence="9 10">
    <name type="scientific">Oceanobacillus zhaokaii</name>
    <dbReference type="NCBI Taxonomy" id="2052660"/>
    <lineage>
        <taxon>Bacteria</taxon>
        <taxon>Bacillati</taxon>
        <taxon>Bacillota</taxon>
        <taxon>Bacilli</taxon>
        <taxon>Bacillales</taxon>
        <taxon>Bacillaceae</taxon>
        <taxon>Oceanobacillus</taxon>
    </lineage>
</organism>
<evidence type="ECO:0000256" key="6">
    <source>
        <dbReference type="PIRSR" id="PIRSR036894-2"/>
    </source>
</evidence>
<evidence type="ECO:0000313" key="10">
    <source>
        <dbReference type="Proteomes" id="UP000253908"/>
    </source>
</evidence>
<dbReference type="GO" id="GO:0005975">
    <property type="term" value="P:carbohydrate metabolic process"/>
    <property type="evidence" value="ECO:0007669"/>
    <property type="project" value="InterPro"/>
</dbReference>